<feature type="chain" id="PRO_5020247806" evidence="1">
    <location>
        <begin position="21"/>
        <end position="285"/>
    </location>
</feature>
<organism evidence="2 3">
    <name type="scientific">Pedobacter polaris</name>
    <dbReference type="NCBI Taxonomy" id="2571273"/>
    <lineage>
        <taxon>Bacteria</taxon>
        <taxon>Pseudomonadati</taxon>
        <taxon>Bacteroidota</taxon>
        <taxon>Sphingobacteriia</taxon>
        <taxon>Sphingobacteriales</taxon>
        <taxon>Sphingobacteriaceae</taxon>
        <taxon>Pedobacter</taxon>
    </lineage>
</organism>
<evidence type="ECO:0000313" key="3">
    <source>
        <dbReference type="Proteomes" id="UP000309488"/>
    </source>
</evidence>
<dbReference type="InterPro" id="IPR022298">
    <property type="entry name" value="Conjug_transposon_TraN"/>
</dbReference>
<sequence>MKKILSLFAVITLTAINLYAQKNTAEGTKKTDLPIVYLNNEISIHFISPEPIQYVDISSKKIIGDLPVKNVLRIKYLDTLKQKSFNYTDDAVITIVGEKFMAQYNVIYDPTASEGSLRTNIEILPADIKPLDVPNITMSEREMKNYALSIIRTKPNIHSVNSQAYGIQAELNNVYTLGDFVFLDISYTNRTNLKYDIDELRFKVDDKKVTKASNIQSVEIKPELKLFDAQSFKKYYRNVYVFKKFTFPGNKVLNVELSEKQLSGRIISFQIDYSDILSADMLKSN</sequence>
<dbReference type="Pfam" id="PF13595">
    <property type="entry name" value="DUF4138"/>
    <property type="match status" value="1"/>
</dbReference>
<dbReference type="AlphaFoldDB" id="A0A4U1CLE3"/>
<keyword evidence="1" id="KW-0732">Signal</keyword>
<dbReference type="OrthoDB" id="1038500at2"/>
<dbReference type="RefSeq" id="WP_136841583.1">
    <property type="nucleotide sequence ID" value="NZ_SWBR01000003.1"/>
</dbReference>
<proteinExistence type="predicted"/>
<gene>
    <name evidence="2" type="primary">traN</name>
    <name evidence="2" type="ORF">FA048_12750</name>
</gene>
<protein>
    <submittedName>
        <fullName evidence="2">Conjugative transposon protein TraN</fullName>
    </submittedName>
</protein>
<dbReference type="NCBIfam" id="TIGR03780">
    <property type="entry name" value="Bac_Flav_CT_N"/>
    <property type="match status" value="1"/>
</dbReference>
<keyword evidence="3" id="KW-1185">Reference proteome</keyword>
<accession>A0A4U1CLE3</accession>
<comment type="caution">
    <text evidence="2">The sequence shown here is derived from an EMBL/GenBank/DDBJ whole genome shotgun (WGS) entry which is preliminary data.</text>
</comment>
<dbReference type="EMBL" id="SWBR01000003">
    <property type="protein sequence ID" value="TKC08026.1"/>
    <property type="molecule type" value="Genomic_DNA"/>
</dbReference>
<evidence type="ECO:0000313" key="2">
    <source>
        <dbReference type="EMBL" id="TKC08026.1"/>
    </source>
</evidence>
<name>A0A4U1CLE3_9SPHI</name>
<reference evidence="2 3" key="1">
    <citation type="submission" date="2019-04" db="EMBL/GenBank/DDBJ databases">
        <title>Pedobacter sp. RP-3-22 sp. nov., isolated from Arctic soil.</title>
        <authorList>
            <person name="Dahal R.H."/>
            <person name="Kim D.-U."/>
        </authorList>
    </citation>
    <scope>NUCLEOTIDE SEQUENCE [LARGE SCALE GENOMIC DNA]</scope>
    <source>
        <strain evidence="2 3">RP-3-22</strain>
    </source>
</reference>
<dbReference type="Proteomes" id="UP000309488">
    <property type="component" value="Unassembled WGS sequence"/>
</dbReference>
<feature type="signal peptide" evidence="1">
    <location>
        <begin position="1"/>
        <end position="20"/>
    </location>
</feature>
<evidence type="ECO:0000256" key="1">
    <source>
        <dbReference type="SAM" id="SignalP"/>
    </source>
</evidence>